<dbReference type="AlphaFoldDB" id="A0A2S5SQS2"/>
<organism evidence="1 2">
    <name type="scientific">Caldimonas caldifontis</name>
    <dbReference type="NCBI Taxonomy" id="1452508"/>
    <lineage>
        <taxon>Bacteria</taxon>
        <taxon>Pseudomonadati</taxon>
        <taxon>Pseudomonadota</taxon>
        <taxon>Betaproteobacteria</taxon>
        <taxon>Burkholderiales</taxon>
        <taxon>Sphaerotilaceae</taxon>
        <taxon>Caldimonas</taxon>
    </lineage>
</organism>
<comment type="caution">
    <text evidence="1">The sequence shown here is derived from an EMBL/GenBank/DDBJ whole genome shotgun (WGS) entry which is preliminary data.</text>
</comment>
<sequence>MSADDFFAPPPFKPDAALVQLKRSLREMRPLVERGEGFELQGQAVIQLLAQGDHLLVRVAKQPARSPEWDTRQLRNAAEVRSFTDDVKRRLARWSEE</sequence>
<evidence type="ECO:0000313" key="1">
    <source>
        <dbReference type="EMBL" id="PPE65056.1"/>
    </source>
</evidence>
<name>A0A2S5SQS2_9BURK</name>
<evidence type="ECO:0000313" key="2">
    <source>
        <dbReference type="Proteomes" id="UP000238605"/>
    </source>
</evidence>
<gene>
    <name evidence="1" type="ORF">C1704_16390</name>
</gene>
<keyword evidence="2" id="KW-1185">Reference proteome</keyword>
<dbReference type="OrthoDB" id="9154556at2"/>
<dbReference type="Proteomes" id="UP000238605">
    <property type="component" value="Unassembled WGS sequence"/>
</dbReference>
<proteinExistence type="predicted"/>
<protein>
    <submittedName>
        <fullName evidence="1">Uncharacterized protein</fullName>
    </submittedName>
</protein>
<dbReference type="EMBL" id="PSNX01000017">
    <property type="protein sequence ID" value="PPE65056.1"/>
    <property type="molecule type" value="Genomic_DNA"/>
</dbReference>
<accession>A0A2S5SQS2</accession>
<reference evidence="1 2" key="1">
    <citation type="submission" date="2018-02" db="EMBL/GenBank/DDBJ databases">
        <title>Reclassifiation of [Polyangium] brachysporum DSM 7029 as Guopingzhaonella breviflexa gen. nov., sp. nov., a member of the family Comamonadaceae.</title>
        <authorList>
            <person name="Tang B."/>
        </authorList>
    </citation>
    <scope>NUCLEOTIDE SEQUENCE [LARGE SCALE GENOMIC DNA]</scope>
    <source>
        <strain evidence="1 2">BCRC 80649</strain>
    </source>
</reference>
<dbReference type="RefSeq" id="WP_104303816.1">
    <property type="nucleotide sequence ID" value="NZ_PSNX01000017.1"/>
</dbReference>